<evidence type="ECO:0000256" key="5">
    <source>
        <dbReference type="ARBA" id="ARBA00037383"/>
    </source>
</evidence>
<protein>
    <recommendedName>
        <fullName evidence="7">Pseudouridine synthase</fullName>
        <ecNumber evidence="7">5.4.99.-</ecNumber>
    </recommendedName>
</protein>
<dbReference type="Proteomes" id="UP001497493">
    <property type="component" value="Chromosome"/>
</dbReference>
<comment type="function">
    <text evidence="5">Responsible for synthesis of pseudouridine from uracil-2605 in 23S ribosomal RNA.</text>
</comment>
<dbReference type="Gene3D" id="3.10.290.10">
    <property type="entry name" value="RNA-binding S4 domain"/>
    <property type="match status" value="1"/>
</dbReference>
<dbReference type="RefSeq" id="WP_348757932.1">
    <property type="nucleotide sequence ID" value="NZ_OZ026884.1"/>
</dbReference>
<evidence type="ECO:0000256" key="2">
    <source>
        <dbReference type="ARBA" id="ARBA00022884"/>
    </source>
</evidence>
<evidence type="ECO:0000256" key="3">
    <source>
        <dbReference type="ARBA" id="ARBA00023235"/>
    </source>
</evidence>
<evidence type="ECO:0000313" key="10">
    <source>
        <dbReference type="EMBL" id="CAL1241412.1"/>
    </source>
</evidence>
<dbReference type="EC" id="5.4.99.-" evidence="7"/>
<dbReference type="EMBL" id="OZ026884">
    <property type="protein sequence ID" value="CAL1241412.1"/>
    <property type="molecule type" value="Genomic_DNA"/>
</dbReference>
<evidence type="ECO:0000259" key="9">
    <source>
        <dbReference type="SMART" id="SM00363"/>
    </source>
</evidence>
<dbReference type="Pfam" id="PF01479">
    <property type="entry name" value="S4"/>
    <property type="match status" value="1"/>
</dbReference>
<sequence>MIQRFRTTAETHKPRLPSGVAGARLQKVLAQAGLGSRREIEDWIKAGRVTLNGQPAPLGSRYRPGDRIAIDGRPVDLAKRLEPTTRVLLYHKPAGEVVSRRDPEGRPVIFTRLPKPSRGRWIAVGRLDINTQGLLLVTTNGELAGRLMHPSRQIERQYAVRVLGPVEPAVLTRLTEGVTLDDGPARFETIVPAGGEGANRWFHVTLREGRNRIVRRLWESQGIVVSRLIRIRFGQLALPPHLKAGGYLELPPEQVARLLESVGLKPDWEPAGKKLPPAMPRRVNHPRRRERP</sequence>
<evidence type="ECO:0000256" key="8">
    <source>
        <dbReference type="SAM" id="MobiDB-lite"/>
    </source>
</evidence>
<dbReference type="GO" id="GO:0160139">
    <property type="term" value="F:23S rRNA pseudouridine(2605) synthase activity"/>
    <property type="evidence" value="ECO:0007669"/>
    <property type="project" value="UniProtKB-EC"/>
</dbReference>
<keyword evidence="11" id="KW-1185">Reference proteome</keyword>
<dbReference type="InterPro" id="IPR018496">
    <property type="entry name" value="PsdUridine_synth_RsuA/RluB_CS"/>
</dbReference>
<comment type="similarity">
    <text evidence="1 7">Belongs to the pseudouridine synthase RsuA family.</text>
</comment>
<organism evidence="10 11">
    <name type="scientific">Candidatus Methylocalor cossyra</name>
    <dbReference type="NCBI Taxonomy" id="3108543"/>
    <lineage>
        <taxon>Bacteria</taxon>
        <taxon>Pseudomonadati</taxon>
        <taxon>Pseudomonadota</taxon>
        <taxon>Gammaproteobacteria</taxon>
        <taxon>Methylococcales</taxon>
        <taxon>Methylococcaceae</taxon>
        <taxon>Candidatus Methylocalor</taxon>
    </lineage>
</organism>
<dbReference type="InterPro" id="IPR042092">
    <property type="entry name" value="PsdUridine_s_RsuA/RluB/E/F_cat"/>
</dbReference>
<dbReference type="PANTHER" id="PTHR47683">
    <property type="entry name" value="PSEUDOURIDINE SYNTHASE FAMILY PROTEIN-RELATED"/>
    <property type="match status" value="1"/>
</dbReference>
<reference evidence="10 11" key="1">
    <citation type="submission" date="2024-04" db="EMBL/GenBank/DDBJ databases">
        <authorList>
            <person name="Cremers G."/>
        </authorList>
    </citation>
    <scope>NUCLEOTIDE SEQUENCE [LARGE SCALE GENOMIC DNA]</scope>
    <source>
        <strain evidence="10">MeCH1-AG</strain>
    </source>
</reference>
<dbReference type="Gene3D" id="3.30.70.580">
    <property type="entry name" value="Pseudouridine synthase I, catalytic domain, N-terminal subdomain"/>
    <property type="match status" value="1"/>
</dbReference>
<dbReference type="PROSITE" id="PS50889">
    <property type="entry name" value="S4"/>
    <property type="match status" value="1"/>
</dbReference>
<dbReference type="InterPro" id="IPR006145">
    <property type="entry name" value="PsdUridine_synth_RsuA/RluA"/>
</dbReference>
<comment type="catalytic activity">
    <reaction evidence="4">
        <text>uridine(2605) in 23S rRNA = pseudouridine(2605) in 23S rRNA</text>
        <dbReference type="Rhea" id="RHEA:42520"/>
        <dbReference type="Rhea" id="RHEA-COMP:10095"/>
        <dbReference type="Rhea" id="RHEA-COMP:10096"/>
        <dbReference type="ChEBI" id="CHEBI:65314"/>
        <dbReference type="ChEBI" id="CHEBI:65315"/>
        <dbReference type="EC" id="5.4.99.22"/>
    </reaction>
</comment>
<dbReference type="InterPro" id="IPR020094">
    <property type="entry name" value="TruA/RsuA/RluB/E/F_N"/>
</dbReference>
<feature type="compositionally biased region" description="Basic residues" evidence="8">
    <location>
        <begin position="282"/>
        <end position="292"/>
    </location>
</feature>
<dbReference type="Pfam" id="PF00849">
    <property type="entry name" value="PseudoU_synth_2"/>
    <property type="match status" value="1"/>
</dbReference>
<dbReference type="PROSITE" id="PS01149">
    <property type="entry name" value="PSI_RSU"/>
    <property type="match status" value="1"/>
</dbReference>
<evidence type="ECO:0000313" key="11">
    <source>
        <dbReference type="Proteomes" id="UP001497493"/>
    </source>
</evidence>
<dbReference type="NCBIfam" id="NF007976">
    <property type="entry name" value="PRK10700.1"/>
    <property type="match status" value="1"/>
</dbReference>
<feature type="region of interest" description="Disordered" evidence="8">
    <location>
        <begin position="267"/>
        <end position="292"/>
    </location>
</feature>
<dbReference type="SUPFAM" id="SSF55120">
    <property type="entry name" value="Pseudouridine synthase"/>
    <property type="match status" value="1"/>
</dbReference>
<feature type="domain" description="RNA-binding S4" evidence="9">
    <location>
        <begin position="23"/>
        <end position="83"/>
    </location>
</feature>
<dbReference type="CDD" id="cd02556">
    <property type="entry name" value="PseudoU_synth_RluB"/>
    <property type="match status" value="1"/>
</dbReference>
<name>A0ABP1CAY0_9GAMM</name>
<keyword evidence="3 7" id="KW-0413">Isomerase</keyword>
<evidence type="ECO:0000256" key="7">
    <source>
        <dbReference type="RuleBase" id="RU003887"/>
    </source>
</evidence>
<dbReference type="NCBIfam" id="TIGR00093">
    <property type="entry name" value="pseudouridine synthase"/>
    <property type="match status" value="1"/>
</dbReference>
<dbReference type="InterPro" id="IPR020103">
    <property type="entry name" value="PsdUridine_synth_cat_dom_sf"/>
</dbReference>
<evidence type="ECO:0000256" key="1">
    <source>
        <dbReference type="ARBA" id="ARBA00008348"/>
    </source>
</evidence>
<dbReference type="Gene3D" id="3.30.70.1560">
    <property type="entry name" value="Alpha-L RNA-binding motif"/>
    <property type="match status" value="1"/>
</dbReference>
<accession>A0ABP1CAY0</accession>
<dbReference type="SMART" id="SM00363">
    <property type="entry name" value="S4"/>
    <property type="match status" value="1"/>
</dbReference>
<gene>
    <name evidence="10" type="primary">rluB</name>
    <name evidence="10" type="ORF">MECH1_V1_2636</name>
</gene>
<dbReference type="InterPro" id="IPR002942">
    <property type="entry name" value="S4_RNA-bd"/>
</dbReference>
<dbReference type="InterPro" id="IPR036986">
    <property type="entry name" value="S4_RNA-bd_sf"/>
</dbReference>
<keyword evidence="2 6" id="KW-0694">RNA-binding</keyword>
<dbReference type="CDD" id="cd00165">
    <property type="entry name" value="S4"/>
    <property type="match status" value="1"/>
</dbReference>
<evidence type="ECO:0000256" key="6">
    <source>
        <dbReference type="PROSITE-ProRule" id="PRU00182"/>
    </source>
</evidence>
<proteinExistence type="inferred from homology"/>
<evidence type="ECO:0000256" key="4">
    <source>
        <dbReference type="ARBA" id="ARBA00036944"/>
    </source>
</evidence>
<dbReference type="InterPro" id="IPR000748">
    <property type="entry name" value="PsdUridine_synth_RsuA/RluB/E/F"/>
</dbReference>
<dbReference type="SUPFAM" id="SSF55174">
    <property type="entry name" value="Alpha-L RNA-binding motif"/>
    <property type="match status" value="1"/>
</dbReference>
<dbReference type="PANTHER" id="PTHR47683:SF3">
    <property type="entry name" value="RIBOSOMAL LARGE SUBUNIT PSEUDOURIDINE SYNTHASE B"/>
    <property type="match status" value="1"/>
</dbReference>
<dbReference type="InterPro" id="IPR050343">
    <property type="entry name" value="RsuA_PseudoU_synthase"/>
</dbReference>